<comment type="similarity">
    <text evidence="2">Belongs to the bacterial solute-binding protein 2 family.</text>
</comment>
<dbReference type="InterPro" id="IPR050555">
    <property type="entry name" value="Bact_Solute-Bind_Prot2"/>
</dbReference>
<keyword evidence="6" id="KW-1185">Reference proteome</keyword>
<dbReference type="SUPFAM" id="SSF53822">
    <property type="entry name" value="Periplasmic binding protein-like I"/>
    <property type="match status" value="1"/>
</dbReference>
<dbReference type="Gene3D" id="3.40.50.2300">
    <property type="match status" value="2"/>
</dbReference>
<evidence type="ECO:0000313" key="5">
    <source>
        <dbReference type="EMBL" id="WXB20184.1"/>
    </source>
</evidence>
<comment type="subcellular location">
    <subcellularLocation>
        <location evidence="1">Cell envelope</location>
    </subcellularLocation>
</comment>
<accession>A0ABZ2MCH1</accession>
<gene>
    <name evidence="5" type="ORF">LZC94_13415</name>
</gene>
<dbReference type="Proteomes" id="UP001370348">
    <property type="component" value="Chromosome"/>
</dbReference>
<keyword evidence="3" id="KW-0732">Signal</keyword>
<evidence type="ECO:0000313" key="6">
    <source>
        <dbReference type="Proteomes" id="UP001370348"/>
    </source>
</evidence>
<name>A0ABZ2MCH1_9BACT</name>
<evidence type="ECO:0000259" key="4">
    <source>
        <dbReference type="Pfam" id="PF13407"/>
    </source>
</evidence>
<feature type="domain" description="Periplasmic binding protein" evidence="4">
    <location>
        <begin position="49"/>
        <end position="291"/>
    </location>
</feature>
<dbReference type="RefSeq" id="WP_394829789.1">
    <property type="nucleotide sequence ID" value="NZ_CP089984.1"/>
</dbReference>
<evidence type="ECO:0000256" key="3">
    <source>
        <dbReference type="SAM" id="SignalP"/>
    </source>
</evidence>
<dbReference type="CDD" id="cd06312">
    <property type="entry name" value="PBP1_ABC_sugar_binding-like"/>
    <property type="match status" value="1"/>
</dbReference>
<protein>
    <submittedName>
        <fullName evidence="5">Sugar ABC transporter substrate-binding protein</fullName>
    </submittedName>
</protein>
<proteinExistence type="inferred from homology"/>
<dbReference type="EMBL" id="CP089984">
    <property type="protein sequence ID" value="WXB20184.1"/>
    <property type="molecule type" value="Genomic_DNA"/>
</dbReference>
<dbReference type="PANTHER" id="PTHR30036">
    <property type="entry name" value="D-XYLOSE-BINDING PERIPLASMIC PROTEIN"/>
    <property type="match status" value="1"/>
</dbReference>
<feature type="signal peptide" evidence="3">
    <location>
        <begin position="1"/>
        <end position="24"/>
    </location>
</feature>
<dbReference type="PROSITE" id="PS51257">
    <property type="entry name" value="PROKAR_LIPOPROTEIN"/>
    <property type="match status" value="1"/>
</dbReference>
<reference evidence="5 6" key="1">
    <citation type="submission" date="2021-12" db="EMBL/GenBank/DDBJ databases">
        <title>Discovery of the Pendulisporaceae a myxobacterial family with distinct sporulation behavior and unique specialized metabolism.</title>
        <authorList>
            <person name="Garcia R."/>
            <person name="Popoff A."/>
            <person name="Bader C.D."/>
            <person name="Loehr J."/>
            <person name="Walesch S."/>
            <person name="Walt C."/>
            <person name="Boldt J."/>
            <person name="Bunk B."/>
            <person name="Haeckl F.J.F.P.J."/>
            <person name="Gunesch A.P."/>
            <person name="Birkelbach J."/>
            <person name="Nuebel U."/>
            <person name="Pietschmann T."/>
            <person name="Bach T."/>
            <person name="Mueller R."/>
        </authorList>
    </citation>
    <scope>NUCLEOTIDE SEQUENCE [LARGE SCALE GENOMIC DNA]</scope>
    <source>
        <strain evidence="5 6">MSr11954</strain>
    </source>
</reference>
<evidence type="ECO:0000256" key="2">
    <source>
        <dbReference type="ARBA" id="ARBA00007639"/>
    </source>
</evidence>
<sequence length="330" mass="34149">MAHRGRLQGALGAAAVAGLLLALAACNKEHPPTAAVGEASKPASTLTFALVSHANAGDKYWDVVKNGEEQAGSDLGVKVTYHGSGNPQKQAQLIDLAISQKVDGLIVSMANPEALRASIQKAIQAGIPVITIDSGVEKSTELGALTHVGQMEKIAGHAAGERLVKKGIKRVVCVIHEAGNVGLEERCAGAKEALNGQVENLQVSISDLASATSTMAAKLQSDPSVEGMLTLNNALATAAVNAVVRANRPTVALATFDVDGNVLASIEGGKILFAIDQQPFLQGYLPVVFLKLYRTNGATVGGGQPILTGPGFIDQSNVEQVRKFALQGVR</sequence>
<dbReference type="PANTHER" id="PTHR30036:SF7">
    <property type="entry name" value="ABC TRANSPORTER PERIPLASMIC-BINDING PROTEIN YPHF"/>
    <property type="match status" value="1"/>
</dbReference>
<evidence type="ECO:0000256" key="1">
    <source>
        <dbReference type="ARBA" id="ARBA00004196"/>
    </source>
</evidence>
<dbReference type="Pfam" id="PF13407">
    <property type="entry name" value="Peripla_BP_4"/>
    <property type="match status" value="1"/>
</dbReference>
<feature type="chain" id="PRO_5046921451" evidence="3">
    <location>
        <begin position="25"/>
        <end position="330"/>
    </location>
</feature>
<dbReference type="InterPro" id="IPR028082">
    <property type="entry name" value="Peripla_BP_I"/>
</dbReference>
<organism evidence="5 6">
    <name type="scientific">Pendulispora albinea</name>
    <dbReference type="NCBI Taxonomy" id="2741071"/>
    <lineage>
        <taxon>Bacteria</taxon>
        <taxon>Pseudomonadati</taxon>
        <taxon>Myxococcota</taxon>
        <taxon>Myxococcia</taxon>
        <taxon>Myxococcales</taxon>
        <taxon>Sorangiineae</taxon>
        <taxon>Pendulisporaceae</taxon>
        <taxon>Pendulispora</taxon>
    </lineage>
</organism>
<dbReference type="InterPro" id="IPR025997">
    <property type="entry name" value="SBP_2_dom"/>
</dbReference>